<comment type="caution">
    <text evidence="4">The sequence shown here is derived from an EMBL/GenBank/DDBJ whole genome shotgun (WGS) entry which is preliminary data.</text>
</comment>
<gene>
    <name evidence="4" type="ORF">ENV38_02085</name>
</gene>
<dbReference type="InterPro" id="IPR003593">
    <property type="entry name" value="AAA+_ATPase"/>
</dbReference>
<dbReference type="Pfam" id="PF13401">
    <property type="entry name" value="AAA_22"/>
    <property type="match status" value="1"/>
</dbReference>
<dbReference type="PANTHER" id="PTHR10763">
    <property type="entry name" value="CELL DIVISION CONTROL PROTEIN 6-RELATED"/>
    <property type="match status" value="1"/>
</dbReference>
<sequence length="172" mass="19952">MNSQILVNLEVLSLSYLPEKLLHREREKAQFLNNIRSSINTFICGNNGSGKTSLVKHVLHSLNKKELAFYVDCSVYQTTYSVLKEILPKSEFILYRSNYELIKELLKQAKERKFTICLDNFEKLKDKDLIARFMSIGLCVVLISDNEENFYLLNENIRSNIPSVIKLQPYAP</sequence>
<dbReference type="Gene3D" id="1.10.8.60">
    <property type="match status" value="1"/>
</dbReference>
<dbReference type="EMBL" id="DTGD01000080">
    <property type="protein sequence ID" value="HGB35680.1"/>
    <property type="molecule type" value="Genomic_DNA"/>
</dbReference>
<feature type="domain" description="AAA+ ATPase" evidence="3">
    <location>
        <begin position="37"/>
        <end position="171"/>
    </location>
</feature>
<dbReference type="GO" id="GO:0016887">
    <property type="term" value="F:ATP hydrolysis activity"/>
    <property type="evidence" value="ECO:0007669"/>
    <property type="project" value="InterPro"/>
</dbReference>
<evidence type="ECO:0000256" key="2">
    <source>
        <dbReference type="ARBA" id="ARBA00022705"/>
    </source>
</evidence>
<evidence type="ECO:0000256" key="1">
    <source>
        <dbReference type="ARBA" id="ARBA00006184"/>
    </source>
</evidence>
<dbReference type="SMART" id="SM00382">
    <property type="entry name" value="AAA"/>
    <property type="match status" value="1"/>
</dbReference>
<reference evidence="4" key="1">
    <citation type="journal article" date="2020" name="mSystems">
        <title>Genome- and Community-Level Interaction Insights into Carbon Utilization and Element Cycling Functions of Hydrothermarchaeota in Hydrothermal Sediment.</title>
        <authorList>
            <person name="Zhou Z."/>
            <person name="Liu Y."/>
            <person name="Xu W."/>
            <person name="Pan J."/>
            <person name="Luo Z.H."/>
            <person name="Li M."/>
        </authorList>
    </citation>
    <scope>NUCLEOTIDE SEQUENCE [LARGE SCALE GENOMIC DNA]</scope>
    <source>
        <strain evidence="4">SpSt-754</strain>
    </source>
</reference>
<dbReference type="GO" id="GO:0006260">
    <property type="term" value="P:DNA replication"/>
    <property type="evidence" value="ECO:0007669"/>
    <property type="project" value="UniProtKB-KW"/>
</dbReference>
<dbReference type="AlphaFoldDB" id="A0A7V3NTM0"/>
<dbReference type="InterPro" id="IPR027417">
    <property type="entry name" value="P-loop_NTPase"/>
</dbReference>
<comment type="similarity">
    <text evidence="1">Belongs to the CDC6/cdc18 family.</text>
</comment>
<organism evidence="4">
    <name type="scientific">candidate division WOR-3 bacterium</name>
    <dbReference type="NCBI Taxonomy" id="2052148"/>
    <lineage>
        <taxon>Bacteria</taxon>
        <taxon>Bacteria division WOR-3</taxon>
    </lineage>
</organism>
<evidence type="ECO:0000259" key="3">
    <source>
        <dbReference type="SMART" id="SM00382"/>
    </source>
</evidence>
<dbReference type="InterPro" id="IPR049945">
    <property type="entry name" value="AAA_22"/>
</dbReference>
<dbReference type="PANTHER" id="PTHR10763:SF26">
    <property type="entry name" value="CELL DIVISION CONTROL PROTEIN 6 HOMOLOG"/>
    <property type="match status" value="1"/>
</dbReference>
<evidence type="ECO:0000313" key="4">
    <source>
        <dbReference type="EMBL" id="HGB35680.1"/>
    </source>
</evidence>
<dbReference type="InterPro" id="IPR050311">
    <property type="entry name" value="ORC1/CDC6"/>
</dbReference>
<accession>A0A7V3NTM0</accession>
<dbReference type="SUPFAM" id="SSF52540">
    <property type="entry name" value="P-loop containing nucleoside triphosphate hydrolases"/>
    <property type="match status" value="1"/>
</dbReference>
<dbReference type="Gene3D" id="3.40.50.300">
    <property type="entry name" value="P-loop containing nucleotide triphosphate hydrolases"/>
    <property type="match status" value="1"/>
</dbReference>
<protein>
    <submittedName>
        <fullName evidence="4">AAA family ATPase</fullName>
    </submittedName>
</protein>
<name>A0A7V3NTM0_UNCW3</name>
<proteinExistence type="inferred from homology"/>
<keyword evidence="2" id="KW-0235">DNA replication</keyword>